<name>A0A4P8WAN1_9VIRU</name>
<dbReference type="Proteomes" id="UP000677267">
    <property type="component" value="Segment"/>
</dbReference>
<gene>
    <name evidence="1" type="primary">cp</name>
</gene>
<reference evidence="1" key="1">
    <citation type="submission" date="2019-02" db="EMBL/GenBank/DDBJ databases">
        <title>Genomoviruses associated with Mojave and Sonoran Desert tortoise.</title>
        <authorList>
            <person name="Orton J."/>
            <person name="Morales M."/>
            <person name="Dolby G.A."/>
            <person name="Schmidlin K."/>
            <person name="Fontenele R.S."/>
            <person name="Kraberger S."/>
            <person name="Webster T."/>
            <person name="Wilson M."/>
            <person name="Kusumi K."/>
            <person name="Varsani A."/>
        </authorList>
    </citation>
    <scope>NUCLEOTIDE SEQUENCE</scope>
    <source>
        <strain evidence="1">Tor_SP_110</strain>
    </source>
</reference>
<dbReference type="GeneID" id="80536362"/>
<dbReference type="EMBL" id="MK570217">
    <property type="protein sequence ID" value="QCS37579.1"/>
    <property type="molecule type" value="Genomic_DNA"/>
</dbReference>
<evidence type="ECO:0000313" key="2">
    <source>
        <dbReference type="Proteomes" id="UP000677267"/>
    </source>
</evidence>
<keyword evidence="2" id="KW-1185">Reference proteome</keyword>
<protein>
    <submittedName>
        <fullName evidence="1">Capsid protein</fullName>
    </submittedName>
</protein>
<evidence type="ECO:0000313" key="1">
    <source>
        <dbReference type="EMBL" id="QCS37579.1"/>
    </source>
</evidence>
<proteinExistence type="predicted"/>
<accession>A0A4P8WAN1</accession>
<dbReference type="RefSeq" id="YP_010798240.1">
    <property type="nucleotide sequence ID" value="NC_076378.1"/>
</dbReference>
<sequence length="307" mass="34749">MRSRYTRRGGYRRTRKTIRRKSYARRRPLTRSTRRFRSYRPTKKRILNLTSRKKSDTMAVNLAYPASADPAAIGNKILTSANPLQATIWCATARPLREIFTNDRGEVTAGRNARTCFIRGLKFNDTYVTDDGEGWRHRQIIFTNKGDLPLGEENEGDRTISSVTSSDGRETFYRGMADLPLESRTPLFALLFKGNGNPSAGVLDWTDLINAPVDRTRFKVLSDRHVNIRSGNDSGTVLSRKTWVPINKNLVYGDEEVGNQMFSTYKSTTGKPGIGDVYVLDIFTCINVAAGSTMLFNPTTTLYWHEK</sequence>
<organism evidence="1 2">
    <name type="scientific">Tortoise genomovirus 17</name>
    <dbReference type="NCBI Taxonomy" id="2582878"/>
    <lineage>
        <taxon>Viruses</taxon>
        <taxon>Monodnaviria</taxon>
        <taxon>Shotokuvirae</taxon>
        <taxon>Cressdnaviricota</taxon>
        <taxon>Repensiviricetes</taxon>
        <taxon>Geplafuvirales</taxon>
        <taxon>Genomoviridae</taxon>
        <taxon>Gemycircularvirus</taxon>
        <taxon>Gemycircularvirus gopha1</taxon>
    </lineage>
</organism>
<dbReference type="KEGG" id="vg:80536362"/>